<dbReference type="EMBL" id="JAUSTP010000019">
    <property type="protein sequence ID" value="MDQ0190498.1"/>
    <property type="molecule type" value="Genomic_DNA"/>
</dbReference>
<accession>A0ABT9XJN5</accession>
<evidence type="ECO:0000256" key="1">
    <source>
        <dbReference type="ARBA" id="ARBA00004651"/>
    </source>
</evidence>
<dbReference type="InterPro" id="IPR004477">
    <property type="entry name" value="ComEC_N"/>
</dbReference>
<comment type="caution">
    <text evidence="8">The sequence shown here is derived from an EMBL/GenBank/DDBJ whole genome shotgun (WGS) entry which is preliminary data.</text>
</comment>
<dbReference type="PANTHER" id="PTHR30619:SF7">
    <property type="entry name" value="BETA-LACTAMASE DOMAIN PROTEIN"/>
    <property type="match status" value="1"/>
</dbReference>
<feature type="transmembrane region" description="Helical" evidence="6">
    <location>
        <begin position="423"/>
        <end position="444"/>
    </location>
</feature>
<evidence type="ECO:0000256" key="6">
    <source>
        <dbReference type="SAM" id="Phobius"/>
    </source>
</evidence>
<keyword evidence="5 6" id="KW-0472">Membrane</keyword>
<feature type="transmembrane region" description="Helical" evidence="6">
    <location>
        <begin position="451"/>
        <end position="473"/>
    </location>
</feature>
<evidence type="ECO:0000256" key="5">
    <source>
        <dbReference type="ARBA" id="ARBA00023136"/>
    </source>
</evidence>
<feature type="transmembrane region" description="Helical" evidence="6">
    <location>
        <begin position="314"/>
        <end position="334"/>
    </location>
</feature>
<reference evidence="8 9" key="1">
    <citation type="submission" date="2023-07" db="EMBL/GenBank/DDBJ databases">
        <title>Genomic Encyclopedia of Type Strains, Phase IV (KMG-IV): sequencing the most valuable type-strain genomes for metagenomic binning, comparative biology and taxonomic classification.</title>
        <authorList>
            <person name="Goeker M."/>
        </authorList>
    </citation>
    <scope>NUCLEOTIDE SEQUENCE [LARGE SCALE GENOMIC DNA]</scope>
    <source>
        <strain evidence="8 9">DSM 4006</strain>
    </source>
</reference>
<dbReference type="RefSeq" id="WP_274455431.1">
    <property type="nucleotide sequence ID" value="NZ_CP067097.1"/>
</dbReference>
<feature type="domain" description="ComEC/Rec2-related protein" evidence="7">
    <location>
        <begin position="227"/>
        <end position="506"/>
    </location>
</feature>
<comment type="subcellular location">
    <subcellularLocation>
        <location evidence="1">Cell membrane</location>
        <topology evidence="1">Multi-pass membrane protein</topology>
    </subcellularLocation>
</comment>
<dbReference type="Proteomes" id="UP001232973">
    <property type="component" value="Unassembled WGS sequence"/>
</dbReference>
<proteinExistence type="predicted"/>
<keyword evidence="3 6" id="KW-0812">Transmembrane</keyword>
<evidence type="ECO:0000256" key="2">
    <source>
        <dbReference type="ARBA" id="ARBA00022475"/>
    </source>
</evidence>
<dbReference type="NCBIfam" id="TIGR00360">
    <property type="entry name" value="ComEC_N-term"/>
    <property type="match status" value="1"/>
</dbReference>
<evidence type="ECO:0000259" key="7">
    <source>
        <dbReference type="Pfam" id="PF03772"/>
    </source>
</evidence>
<sequence>MSLGGKRGWPALAPVLMLLLGWAAAACLVDRWRTSSLAVRQPVRRMEPWRTWLRKSIVLALVASLGIGYGGWRVSLVPTQVDRWLGQPAQFDARVSSLKAVTGGEVLDLQIDRMVADGQTHRCQVSAEWPLWGTADDGSFHAGDTVTLSGVLVYPQAQTSKGMPLQRELAKAGIDYTFQGKCLTDQPVSSSLLSRMRAEVDRAVAAVPAGTTDEKTLLESVVFGGENVSGAEQQTFLAAGLLHVLAASGANIMLIESALARIAGPLWRRLHLPAVGWTLSLIAFAWGFAALAGFGASIVRAAIMSSYRHLGRAFSRPVAMLDGLSMSAFVMSIWQPSEMSTPSALLSFVATAALAFGMHASRHPRRRANTRPIMAVCRSLWSHLQSTLISSLVIEFALAPLTLVLFQQVTPYAFLTNLLVEPVLMFLLPLSAGYMLVSLAALGWPALMPVAIGFAQLCDQLLTVVLSVANFMAARPKALVTTAPVPHADWFVLGFYGCGLCLSILWQTSVRRGGNSPPKL</sequence>
<feature type="transmembrane region" description="Helical" evidence="6">
    <location>
        <begin position="488"/>
        <end position="506"/>
    </location>
</feature>
<evidence type="ECO:0000313" key="9">
    <source>
        <dbReference type="Proteomes" id="UP001232973"/>
    </source>
</evidence>
<evidence type="ECO:0000256" key="4">
    <source>
        <dbReference type="ARBA" id="ARBA00022989"/>
    </source>
</evidence>
<evidence type="ECO:0000313" key="8">
    <source>
        <dbReference type="EMBL" id="MDQ0190498.1"/>
    </source>
</evidence>
<dbReference type="InterPro" id="IPR052159">
    <property type="entry name" value="Competence_DNA_uptake"/>
</dbReference>
<evidence type="ECO:0000256" key="3">
    <source>
        <dbReference type="ARBA" id="ARBA00022692"/>
    </source>
</evidence>
<feature type="transmembrane region" description="Helical" evidence="6">
    <location>
        <begin position="275"/>
        <end position="302"/>
    </location>
</feature>
<keyword evidence="9" id="KW-1185">Reference proteome</keyword>
<feature type="transmembrane region" description="Helical" evidence="6">
    <location>
        <begin position="340"/>
        <end position="359"/>
    </location>
</feature>
<feature type="transmembrane region" description="Helical" evidence="6">
    <location>
        <begin position="52"/>
        <end position="72"/>
    </location>
</feature>
<protein>
    <submittedName>
        <fullName evidence="8">ComEC/Rec2-related protein</fullName>
    </submittedName>
</protein>
<gene>
    <name evidence="8" type="ORF">J2S03_002363</name>
</gene>
<name>A0ABT9XJN5_9BACL</name>
<feature type="transmembrane region" description="Helical" evidence="6">
    <location>
        <begin position="380"/>
        <end position="403"/>
    </location>
</feature>
<organism evidence="8 9">
    <name type="scientific">Alicyclobacillus cycloheptanicus</name>
    <dbReference type="NCBI Taxonomy" id="1457"/>
    <lineage>
        <taxon>Bacteria</taxon>
        <taxon>Bacillati</taxon>
        <taxon>Bacillota</taxon>
        <taxon>Bacilli</taxon>
        <taxon>Bacillales</taxon>
        <taxon>Alicyclobacillaceae</taxon>
        <taxon>Alicyclobacillus</taxon>
    </lineage>
</organism>
<dbReference type="PROSITE" id="PS51257">
    <property type="entry name" value="PROKAR_LIPOPROTEIN"/>
    <property type="match status" value="1"/>
</dbReference>
<keyword evidence="4 6" id="KW-1133">Transmembrane helix</keyword>
<dbReference type="Pfam" id="PF03772">
    <property type="entry name" value="Competence"/>
    <property type="match status" value="1"/>
</dbReference>
<keyword evidence="2" id="KW-1003">Cell membrane</keyword>
<dbReference type="PANTHER" id="PTHR30619">
    <property type="entry name" value="DNA INTERNALIZATION/COMPETENCE PROTEIN COMEC/REC2"/>
    <property type="match status" value="1"/>
</dbReference>